<dbReference type="HAMAP" id="MF_01547">
    <property type="entry name" value="RNA_methyltr_E"/>
    <property type="match status" value="1"/>
</dbReference>
<dbReference type="GO" id="GO:1902775">
    <property type="term" value="P:mitochondrial large ribosomal subunit assembly"/>
    <property type="evidence" value="ECO:0007669"/>
    <property type="project" value="UniProtKB-ARBA"/>
</dbReference>
<keyword evidence="4" id="KW-0489">Methyltransferase</keyword>
<dbReference type="Gene3D" id="3.40.50.150">
    <property type="entry name" value="Vaccinia Virus protein VP39"/>
    <property type="match status" value="1"/>
</dbReference>
<dbReference type="FunFam" id="3.40.50.150:FF:000129">
    <property type="entry name" value="Mitochondrial rRNA methyltransferase 2"/>
    <property type="match status" value="1"/>
</dbReference>
<feature type="active site" description="Proton acceptor" evidence="10">
    <location>
        <position position="198"/>
    </location>
</feature>
<dbReference type="GO" id="GO:0005759">
    <property type="term" value="C:mitochondrial matrix"/>
    <property type="evidence" value="ECO:0007669"/>
    <property type="project" value="UniProtKB-ARBA"/>
</dbReference>
<reference evidence="13" key="1">
    <citation type="submission" date="2014-03" db="EMBL/GenBank/DDBJ databases">
        <authorList>
            <person name="Aksoy S."/>
            <person name="Warren W."/>
            <person name="Wilson R.K."/>
        </authorList>
    </citation>
    <scope>NUCLEOTIDE SEQUENCE [LARGE SCALE GENOMIC DNA]</scope>
    <source>
        <strain evidence="13">IAEA</strain>
    </source>
</reference>
<evidence type="ECO:0000256" key="4">
    <source>
        <dbReference type="ARBA" id="ARBA00022603"/>
    </source>
</evidence>
<evidence type="ECO:0000256" key="8">
    <source>
        <dbReference type="ARBA" id="ARBA00023128"/>
    </source>
</evidence>
<evidence type="ECO:0000256" key="5">
    <source>
        <dbReference type="ARBA" id="ARBA00022679"/>
    </source>
</evidence>
<dbReference type="EnsemblMetazoa" id="GBRI021781-RA">
    <property type="protein sequence ID" value="GBRI021781-PA"/>
    <property type="gene ID" value="GBRI021781"/>
</dbReference>
<dbReference type="STRING" id="37001.A0A1A9WJ71"/>
<dbReference type="Proteomes" id="UP000091820">
    <property type="component" value="Unassembled WGS sequence"/>
</dbReference>
<dbReference type="Pfam" id="PF01728">
    <property type="entry name" value="FtsJ"/>
    <property type="match status" value="1"/>
</dbReference>
<dbReference type="PIRSF" id="PIRSF005461">
    <property type="entry name" value="23S_rRNA_mtase"/>
    <property type="match status" value="1"/>
</dbReference>
<keyword evidence="5" id="KW-0808">Transferase</keyword>
<dbReference type="AlphaFoldDB" id="A0A1A9WJ71"/>
<dbReference type="SUPFAM" id="SSF53335">
    <property type="entry name" value="S-adenosyl-L-methionine-dependent methyltransferases"/>
    <property type="match status" value="1"/>
</dbReference>
<dbReference type="InterPro" id="IPR029063">
    <property type="entry name" value="SAM-dependent_MTases_sf"/>
</dbReference>
<dbReference type="GO" id="GO:0008650">
    <property type="term" value="F:rRNA (uridine-2'-O-)-methyltransferase activity"/>
    <property type="evidence" value="ECO:0007669"/>
    <property type="project" value="TreeGrafter"/>
</dbReference>
<organism evidence="12 13">
    <name type="scientific">Glossina brevipalpis</name>
    <dbReference type="NCBI Taxonomy" id="37001"/>
    <lineage>
        <taxon>Eukaryota</taxon>
        <taxon>Metazoa</taxon>
        <taxon>Ecdysozoa</taxon>
        <taxon>Arthropoda</taxon>
        <taxon>Hexapoda</taxon>
        <taxon>Insecta</taxon>
        <taxon>Pterygota</taxon>
        <taxon>Neoptera</taxon>
        <taxon>Endopterygota</taxon>
        <taxon>Diptera</taxon>
        <taxon>Brachycera</taxon>
        <taxon>Muscomorpha</taxon>
        <taxon>Hippoboscoidea</taxon>
        <taxon>Glossinidae</taxon>
        <taxon>Glossina</taxon>
    </lineage>
</organism>
<evidence type="ECO:0000256" key="10">
    <source>
        <dbReference type="PIRSR" id="PIRSR005461-1"/>
    </source>
</evidence>
<dbReference type="PANTHER" id="PTHR10920:SF18">
    <property type="entry name" value="RRNA METHYLTRANSFERASE 2, MITOCHONDRIAL"/>
    <property type="match status" value="1"/>
</dbReference>
<evidence type="ECO:0000256" key="1">
    <source>
        <dbReference type="ARBA" id="ARBA00004173"/>
    </source>
</evidence>
<evidence type="ECO:0000256" key="6">
    <source>
        <dbReference type="ARBA" id="ARBA00022691"/>
    </source>
</evidence>
<dbReference type="InterPro" id="IPR050082">
    <property type="entry name" value="RNA_methyltr_RlmE"/>
</dbReference>
<evidence type="ECO:0000256" key="7">
    <source>
        <dbReference type="ARBA" id="ARBA00022946"/>
    </source>
</evidence>
<evidence type="ECO:0000313" key="13">
    <source>
        <dbReference type="Proteomes" id="UP000091820"/>
    </source>
</evidence>
<dbReference type="PANTHER" id="PTHR10920">
    <property type="entry name" value="RIBOSOMAL RNA METHYLTRANSFERASE"/>
    <property type="match status" value="1"/>
</dbReference>
<comment type="similarity">
    <text evidence="2">Belongs to the class I-like SAM-binding methyltransferase superfamily. RNA methyltransferase RlmE family.</text>
</comment>
<keyword evidence="13" id="KW-1185">Reference proteome</keyword>
<dbReference type="VEuPathDB" id="VectorBase:GBRI021781"/>
<dbReference type="InterPro" id="IPR015507">
    <property type="entry name" value="rRNA-MeTfrase_E"/>
</dbReference>
<keyword evidence="8" id="KW-0496">Mitochondrion</keyword>
<reference evidence="12" key="2">
    <citation type="submission" date="2020-05" db="UniProtKB">
        <authorList>
            <consortium name="EnsemblMetazoa"/>
        </authorList>
    </citation>
    <scope>IDENTIFICATION</scope>
    <source>
        <strain evidence="12">IAEA</strain>
    </source>
</reference>
<evidence type="ECO:0000256" key="2">
    <source>
        <dbReference type="ARBA" id="ARBA00009258"/>
    </source>
</evidence>
<evidence type="ECO:0000256" key="3">
    <source>
        <dbReference type="ARBA" id="ARBA00022552"/>
    </source>
</evidence>
<evidence type="ECO:0000313" key="12">
    <source>
        <dbReference type="EnsemblMetazoa" id="GBRI021781-PA"/>
    </source>
</evidence>
<accession>A0A1A9WJ71</accession>
<keyword evidence="3" id="KW-0698">rRNA processing</keyword>
<feature type="domain" description="Ribosomal RNA methyltransferase FtsJ" evidence="11">
    <location>
        <begin position="56"/>
        <end position="240"/>
    </location>
</feature>
<name>A0A1A9WJ71_9MUSC</name>
<keyword evidence="7" id="KW-0809">Transit peptide</keyword>
<proteinExistence type="inferred from homology"/>
<dbReference type="InterPro" id="IPR002877">
    <property type="entry name" value="RNA_MeTrfase_FtsJ_dom"/>
</dbReference>
<comment type="subcellular location">
    <subcellularLocation>
        <location evidence="1">Mitochondrion</location>
    </subcellularLocation>
</comment>
<keyword evidence="6 10" id="KW-0949">S-adenosyl-L-methionine</keyword>
<sequence>MNWKSVNRSISSISTWHHLNAKQIPSNLKGKSKSSQEWLIRQMSDPYVEKARMMNYRCRSAFKLLEIDDKYKIIKTGDCVVDCGAAPGSWTQIAVERCNANGKIDSKRLGAVFSIDLSHFHPVTGAKIFGGMDFTKTESQARLKEALNGKRVNCILSDMAPNATGVKMIDQESIVNLCYAVLKFAIVMSAPQANLLMKVWDNADVSRLEKDMQRFYAKVKRVKPRASRSDSSEHFLLAREYKGLDSKQQYAESSNEKS</sequence>
<evidence type="ECO:0000259" key="11">
    <source>
        <dbReference type="Pfam" id="PF01728"/>
    </source>
</evidence>
<protein>
    <recommendedName>
        <fullName evidence="9">rRNA methyltransferase 2, mitochondrial</fullName>
    </recommendedName>
</protein>
<evidence type="ECO:0000256" key="9">
    <source>
        <dbReference type="ARBA" id="ARBA00041184"/>
    </source>
</evidence>